<dbReference type="OrthoDB" id="5416097at2759"/>
<evidence type="ECO:0000256" key="1">
    <source>
        <dbReference type="SAM" id="MobiDB-lite"/>
    </source>
</evidence>
<dbReference type="AlphaFoldDB" id="A0A1L9TDB1"/>
<protein>
    <recommendedName>
        <fullName evidence="2">HNH nuclease domain-containing protein</fullName>
    </recommendedName>
</protein>
<gene>
    <name evidence="3" type="ORF">ASPSYDRAFT_1052929</name>
</gene>
<feature type="region of interest" description="Disordered" evidence="1">
    <location>
        <begin position="394"/>
        <end position="457"/>
    </location>
</feature>
<evidence type="ECO:0000313" key="3">
    <source>
        <dbReference type="EMBL" id="OJJ57414.1"/>
    </source>
</evidence>
<feature type="compositionally biased region" description="Low complexity" evidence="1">
    <location>
        <begin position="134"/>
        <end position="151"/>
    </location>
</feature>
<sequence length="457" mass="50472">MEPTAYEEVGDARRAELIVELSKIVGEGRHFDAGLWACVWLSDVEKLQALVRLFSDSDKLMRKITFRDKDWARVLRTWAARDHSVQSKKRKSEAGASEDLGSIRKSSSRAKPGPAEDVAMVAPSDARSSIEKSTPAARATPATPGTPITPTEGSSEARRYIRSAAKVQKCRVRDSNLCLLTETWNCTEVAHIYPFSLGTKAGSDEHEEFWERLSYFWSTERIERWQKAIFGNEGTEILENLMCLAPTVHALWGTCRFAIKPINLSDDKKVLKVQFFWLSVGKYTPRNPQAPPTAPTNTFSSAEGTGLIHKLSTQAPQLIRSGDMMIFRTDDPENFPLPSIELLDMQWALHRATALSGAAEVTDEDFDADDGLGLAPPISVDEGAAMILSKLEREEGDDEYEEENEEEDDKGQAAQEEFAVESTTTAAASWGECSLGDKQGQTAPGECRAQPPRPSGS</sequence>
<keyword evidence="4" id="KW-1185">Reference proteome</keyword>
<feature type="domain" description="HNH nuclease" evidence="2">
    <location>
        <begin position="178"/>
        <end position="260"/>
    </location>
</feature>
<evidence type="ECO:0000259" key="2">
    <source>
        <dbReference type="Pfam" id="PF13391"/>
    </source>
</evidence>
<dbReference type="Proteomes" id="UP000184356">
    <property type="component" value="Unassembled WGS sequence"/>
</dbReference>
<dbReference type="GeneID" id="63755906"/>
<organism evidence="3 4">
    <name type="scientific">Aspergillus sydowii CBS 593.65</name>
    <dbReference type="NCBI Taxonomy" id="1036612"/>
    <lineage>
        <taxon>Eukaryota</taxon>
        <taxon>Fungi</taxon>
        <taxon>Dikarya</taxon>
        <taxon>Ascomycota</taxon>
        <taxon>Pezizomycotina</taxon>
        <taxon>Eurotiomycetes</taxon>
        <taxon>Eurotiomycetidae</taxon>
        <taxon>Eurotiales</taxon>
        <taxon>Aspergillaceae</taxon>
        <taxon>Aspergillus</taxon>
        <taxon>Aspergillus subgen. Nidulantes</taxon>
    </lineage>
</organism>
<name>A0A1L9TDB1_9EURO</name>
<dbReference type="VEuPathDB" id="FungiDB:ASPSYDRAFT_1052929"/>
<dbReference type="Pfam" id="PF13391">
    <property type="entry name" value="HNH_2"/>
    <property type="match status" value="1"/>
</dbReference>
<dbReference type="EMBL" id="KV878588">
    <property type="protein sequence ID" value="OJJ57414.1"/>
    <property type="molecule type" value="Genomic_DNA"/>
</dbReference>
<feature type="region of interest" description="Disordered" evidence="1">
    <location>
        <begin position="85"/>
        <end position="156"/>
    </location>
</feature>
<reference evidence="4" key="1">
    <citation type="journal article" date="2017" name="Genome Biol.">
        <title>Comparative genomics reveals high biological diversity and specific adaptations in the industrially and medically important fungal genus Aspergillus.</title>
        <authorList>
            <person name="de Vries R.P."/>
            <person name="Riley R."/>
            <person name="Wiebenga A."/>
            <person name="Aguilar-Osorio G."/>
            <person name="Amillis S."/>
            <person name="Uchima C.A."/>
            <person name="Anderluh G."/>
            <person name="Asadollahi M."/>
            <person name="Askin M."/>
            <person name="Barry K."/>
            <person name="Battaglia E."/>
            <person name="Bayram O."/>
            <person name="Benocci T."/>
            <person name="Braus-Stromeyer S.A."/>
            <person name="Caldana C."/>
            <person name="Canovas D."/>
            <person name="Cerqueira G.C."/>
            <person name="Chen F."/>
            <person name="Chen W."/>
            <person name="Choi C."/>
            <person name="Clum A."/>
            <person name="Dos Santos R.A."/>
            <person name="Damasio A.R."/>
            <person name="Diallinas G."/>
            <person name="Emri T."/>
            <person name="Fekete E."/>
            <person name="Flipphi M."/>
            <person name="Freyberg S."/>
            <person name="Gallo A."/>
            <person name="Gournas C."/>
            <person name="Habgood R."/>
            <person name="Hainaut M."/>
            <person name="Harispe M.L."/>
            <person name="Henrissat B."/>
            <person name="Hilden K.S."/>
            <person name="Hope R."/>
            <person name="Hossain A."/>
            <person name="Karabika E."/>
            <person name="Karaffa L."/>
            <person name="Karanyi Z."/>
            <person name="Krasevec N."/>
            <person name="Kuo A."/>
            <person name="Kusch H."/>
            <person name="LaButti K."/>
            <person name="Lagendijk E.L."/>
            <person name="Lapidus A."/>
            <person name="Levasseur A."/>
            <person name="Lindquist E."/>
            <person name="Lipzen A."/>
            <person name="Logrieco A.F."/>
            <person name="MacCabe A."/>
            <person name="Maekelae M.R."/>
            <person name="Malavazi I."/>
            <person name="Melin P."/>
            <person name="Meyer V."/>
            <person name="Mielnichuk N."/>
            <person name="Miskei M."/>
            <person name="Molnar A.P."/>
            <person name="Mule G."/>
            <person name="Ngan C.Y."/>
            <person name="Orejas M."/>
            <person name="Orosz E."/>
            <person name="Ouedraogo J.P."/>
            <person name="Overkamp K.M."/>
            <person name="Park H.-S."/>
            <person name="Perrone G."/>
            <person name="Piumi F."/>
            <person name="Punt P.J."/>
            <person name="Ram A.F."/>
            <person name="Ramon A."/>
            <person name="Rauscher S."/>
            <person name="Record E."/>
            <person name="Riano-Pachon D.M."/>
            <person name="Robert V."/>
            <person name="Roehrig J."/>
            <person name="Ruller R."/>
            <person name="Salamov A."/>
            <person name="Salih N.S."/>
            <person name="Samson R.A."/>
            <person name="Sandor E."/>
            <person name="Sanguinetti M."/>
            <person name="Schuetze T."/>
            <person name="Sepcic K."/>
            <person name="Shelest E."/>
            <person name="Sherlock G."/>
            <person name="Sophianopoulou V."/>
            <person name="Squina F.M."/>
            <person name="Sun H."/>
            <person name="Susca A."/>
            <person name="Todd R.B."/>
            <person name="Tsang A."/>
            <person name="Unkles S.E."/>
            <person name="van de Wiele N."/>
            <person name="van Rossen-Uffink D."/>
            <person name="Oliveira J.V."/>
            <person name="Vesth T.C."/>
            <person name="Visser J."/>
            <person name="Yu J.-H."/>
            <person name="Zhou M."/>
            <person name="Andersen M.R."/>
            <person name="Archer D.B."/>
            <person name="Baker S.E."/>
            <person name="Benoit I."/>
            <person name="Brakhage A.A."/>
            <person name="Braus G.H."/>
            <person name="Fischer R."/>
            <person name="Frisvad J.C."/>
            <person name="Goldman G.H."/>
            <person name="Houbraken J."/>
            <person name="Oakley B."/>
            <person name="Pocsi I."/>
            <person name="Scazzocchio C."/>
            <person name="Seiboth B."/>
            <person name="vanKuyk P.A."/>
            <person name="Wortman J."/>
            <person name="Dyer P.S."/>
            <person name="Grigoriev I.V."/>
        </authorList>
    </citation>
    <scope>NUCLEOTIDE SEQUENCE [LARGE SCALE GENOMIC DNA]</scope>
    <source>
        <strain evidence="4">CBS 593.65</strain>
    </source>
</reference>
<accession>A0A1L9TDB1</accession>
<proteinExistence type="predicted"/>
<feature type="compositionally biased region" description="Acidic residues" evidence="1">
    <location>
        <begin position="394"/>
        <end position="409"/>
    </location>
</feature>
<evidence type="ECO:0000313" key="4">
    <source>
        <dbReference type="Proteomes" id="UP000184356"/>
    </source>
</evidence>
<dbReference type="RefSeq" id="XP_040701220.1">
    <property type="nucleotide sequence ID" value="XM_040839833.1"/>
</dbReference>
<dbReference type="InterPro" id="IPR003615">
    <property type="entry name" value="HNH_nuc"/>
</dbReference>